<evidence type="ECO:0000313" key="8">
    <source>
        <dbReference type="Proteomes" id="UP000755585"/>
    </source>
</evidence>
<keyword evidence="4" id="KW-0067">ATP-binding</keyword>
<keyword evidence="3" id="KW-0547">Nucleotide-binding</keyword>
<keyword evidence="5" id="KW-0046">Antibiotic resistance</keyword>
<accession>A0ABS4UQP4</accession>
<sequence>MAVIEAVELVKEFSRPAVLPGRLPRPRALFSTKRDITRAVNGVNFEVEPGELVGYLGPNGAGKSTTIKMLTGILTPTSGVCRVAGLEPSRDRARNARNIGVVFGQRTQLWYDLPLRDSFEVLADLYNLDRATYRKVSACSPSCSTCRTSWRHRCARCRSASGCVATWSPRCCTNRRSCSSTSRRSGWTWSPRRG</sequence>
<evidence type="ECO:0000259" key="6">
    <source>
        <dbReference type="Pfam" id="PF00005"/>
    </source>
</evidence>
<dbReference type="Pfam" id="PF00005">
    <property type="entry name" value="ABC_tran"/>
    <property type="match status" value="1"/>
</dbReference>
<gene>
    <name evidence="7" type="ORF">JOF29_005073</name>
</gene>
<evidence type="ECO:0000313" key="7">
    <source>
        <dbReference type="EMBL" id="MBP2353963.1"/>
    </source>
</evidence>
<keyword evidence="8" id="KW-1185">Reference proteome</keyword>
<proteinExistence type="predicted"/>
<organism evidence="7 8">
    <name type="scientific">Kribbella aluminosa</name>
    <dbReference type="NCBI Taxonomy" id="416017"/>
    <lineage>
        <taxon>Bacteria</taxon>
        <taxon>Bacillati</taxon>
        <taxon>Actinomycetota</taxon>
        <taxon>Actinomycetes</taxon>
        <taxon>Propionibacteriales</taxon>
        <taxon>Kribbellaceae</taxon>
        <taxon>Kribbella</taxon>
    </lineage>
</organism>
<evidence type="ECO:0000256" key="2">
    <source>
        <dbReference type="ARBA" id="ARBA00022448"/>
    </source>
</evidence>
<reference evidence="7 8" key="1">
    <citation type="submission" date="2021-03" db="EMBL/GenBank/DDBJ databases">
        <title>Sequencing the genomes of 1000 actinobacteria strains.</title>
        <authorList>
            <person name="Klenk H.-P."/>
        </authorList>
    </citation>
    <scope>NUCLEOTIDE SEQUENCE [LARGE SCALE GENOMIC DNA]</scope>
    <source>
        <strain evidence="7 8">DSM 18824</strain>
    </source>
</reference>
<dbReference type="PANTHER" id="PTHR42711">
    <property type="entry name" value="ABC TRANSPORTER ATP-BINDING PROTEIN"/>
    <property type="match status" value="1"/>
</dbReference>
<dbReference type="InterPro" id="IPR003439">
    <property type="entry name" value="ABC_transporter-like_ATP-bd"/>
</dbReference>
<dbReference type="InterPro" id="IPR050763">
    <property type="entry name" value="ABC_transporter_ATP-binding"/>
</dbReference>
<evidence type="ECO:0000256" key="5">
    <source>
        <dbReference type="ARBA" id="ARBA00023251"/>
    </source>
</evidence>
<dbReference type="InterPro" id="IPR027417">
    <property type="entry name" value="P-loop_NTPase"/>
</dbReference>
<dbReference type="PANTHER" id="PTHR42711:SF1">
    <property type="entry name" value="ABC-TRANSPORT PROTEIN, ATP-BINDING COMPONENT"/>
    <property type="match status" value="1"/>
</dbReference>
<name>A0ABS4UQP4_9ACTN</name>
<dbReference type="EMBL" id="JAGINT010000002">
    <property type="protein sequence ID" value="MBP2353963.1"/>
    <property type="molecule type" value="Genomic_DNA"/>
</dbReference>
<dbReference type="Proteomes" id="UP000755585">
    <property type="component" value="Unassembled WGS sequence"/>
</dbReference>
<evidence type="ECO:0000256" key="4">
    <source>
        <dbReference type="ARBA" id="ARBA00022840"/>
    </source>
</evidence>
<evidence type="ECO:0000256" key="1">
    <source>
        <dbReference type="ARBA" id="ARBA00004202"/>
    </source>
</evidence>
<dbReference type="SUPFAM" id="SSF52540">
    <property type="entry name" value="P-loop containing nucleoside triphosphate hydrolases"/>
    <property type="match status" value="1"/>
</dbReference>
<feature type="domain" description="ABC transporter" evidence="6">
    <location>
        <begin position="40"/>
        <end position="118"/>
    </location>
</feature>
<protein>
    <submittedName>
        <fullName evidence="7">ABC-type uncharacterized transport system ATPase subunit</fullName>
    </submittedName>
</protein>
<comment type="subcellular location">
    <subcellularLocation>
        <location evidence="1">Cell membrane</location>
        <topology evidence="1">Peripheral membrane protein</topology>
    </subcellularLocation>
</comment>
<dbReference type="Gene3D" id="3.40.50.300">
    <property type="entry name" value="P-loop containing nucleotide triphosphate hydrolases"/>
    <property type="match status" value="1"/>
</dbReference>
<evidence type="ECO:0000256" key="3">
    <source>
        <dbReference type="ARBA" id="ARBA00022741"/>
    </source>
</evidence>
<dbReference type="RefSeq" id="WP_344745139.1">
    <property type="nucleotide sequence ID" value="NZ_BAAAVU010000001.1"/>
</dbReference>
<comment type="caution">
    <text evidence="7">The sequence shown here is derived from an EMBL/GenBank/DDBJ whole genome shotgun (WGS) entry which is preliminary data.</text>
</comment>
<keyword evidence="2" id="KW-0813">Transport</keyword>